<keyword evidence="1" id="KW-0805">Transcription regulation</keyword>
<keyword evidence="3" id="KW-0804">Transcription</keyword>
<dbReference type="InterPro" id="IPR008920">
    <property type="entry name" value="TF_FadR/GntR_C"/>
</dbReference>
<feature type="domain" description="HTH gntR-type" evidence="4">
    <location>
        <begin position="14"/>
        <end position="81"/>
    </location>
</feature>
<comment type="caution">
    <text evidence="5">The sequence shown here is derived from an EMBL/GenBank/DDBJ whole genome shotgun (WGS) entry which is preliminary data.</text>
</comment>
<dbReference type="SMART" id="SM00345">
    <property type="entry name" value="HTH_GNTR"/>
    <property type="match status" value="1"/>
</dbReference>
<dbReference type="CDD" id="cd07377">
    <property type="entry name" value="WHTH_GntR"/>
    <property type="match status" value="1"/>
</dbReference>
<gene>
    <name evidence="5" type="ORF">ABR64_01915</name>
</gene>
<dbReference type="PRINTS" id="PR00035">
    <property type="entry name" value="HTHGNTR"/>
</dbReference>
<dbReference type="GO" id="GO:0003700">
    <property type="term" value="F:DNA-binding transcription factor activity"/>
    <property type="evidence" value="ECO:0007669"/>
    <property type="project" value="InterPro"/>
</dbReference>
<dbReference type="InterPro" id="IPR036388">
    <property type="entry name" value="WH-like_DNA-bd_sf"/>
</dbReference>
<dbReference type="SUPFAM" id="SSF46785">
    <property type="entry name" value="Winged helix' DNA-binding domain"/>
    <property type="match status" value="1"/>
</dbReference>
<evidence type="ECO:0000256" key="1">
    <source>
        <dbReference type="ARBA" id="ARBA00023015"/>
    </source>
</evidence>
<evidence type="ECO:0000313" key="6">
    <source>
        <dbReference type="Proteomes" id="UP000053349"/>
    </source>
</evidence>
<dbReference type="Gene3D" id="1.20.120.530">
    <property type="entry name" value="GntR ligand-binding domain-like"/>
    <property type="match status" value="1"/>
</dbReference>
<dbReference type="PRINTS" id="PR00033">
    <property type="entry name" value="HTHASNC"/>
</dbReference>
<dbReference type="GO" id="GO:0043565">
    <property type="term" value="F:sequence-specific DNA binding"/>
    <property type="evidence" value="ECO:0007669"/>
    <property type="project" value="InterPro"/>
</dbReference>
<accession>A0A0R2PC93</accession>
<evidence type="ECO:0000313" key="5">
    <source>
        <dbReference type="EMBL" id="KRO32922.1"/>
    </source>
</evidence>
<dbReference type="InterPro" id="IPR000524">
    <property type="entry name" value="Tscrpt_reg_HTH_GntR"/>
</dbReference>
<dbReference type="PROSITE" id="PS50949">
    <property type="entry name" value="HTH_GNTR"/>
    <property type="match status" value="1"/>
</dbReference>
<dbReference type="Pfam" id="PF00392">
    <property type="entry name" value="GntR"/>
    <property type="match status" value="1"/>
</dbReference>
<protein>
    <recommendedName>
        <fullName evidence="4">HTH gntR-type domain-containing protein</fullName>
    </recommendedName>
</protein>
<evidence type="ECO:0000256" key="2">
    <source>
        <dbReference type="ARBA" id="ARBA00023125"/>
    </source>
</evidence>
<dbReference type="Pfam" id="PF07729">
    <property type="entry name" value="FCD"/>
    <property type="match status" value="1"/>
</dbReference>
<dbReference type="SUPFAM" id="SSF48008">
    <property type="entry name" value="GntR ligand-binding domain-like"/>
    <property type="match status" value="1"/>
</dbReference>
<reference evidence="5 6" key="1">
    <citation type="submission" date="2015-10" db="EMBL/GenBank/DDBJ databases">
        <title>Metagenome-Assembled Genomes uncover a global brackish microbiome.</title>
        <authorList>
            <person name="Hugerth L.W."/>
            <person name="Larsson J."/>
            <person name="Alneberg J."/>
            <person name="Lindh M.V."/>
            <person name="Legrand C."/>
            <person name="Pinhassi J."/>
            <person name="Andersson A.F."/>
        </authorList>
    </citation>
    <scope>NUCLEOTIDE SEQUENCE [LARGE SCALE GENOMIC DNA]</scope>
    <source>
        <strain evidence="5">BACL2 MAG-121001-bin67</strain>
    </source>
</reference>
<evidence type="ECO:0000259" key="4">
    <source>
        <dbReference type="PROSITE" id="PS50949"/>
    </source>
</evidence>
<dbReference type="Gene3D" id="1.10.10.10">
    <property type="entry name" value="Winged helix-like DNA-binding domain superfamily/Winged helix DNA-binding domain"/>
    <property type="match status" value="1"/>
</dbReference>
<sequence length="243" mass="28174">MAERPLSLGIASRRVLADVVTDDLRDAIVSHELEPGRRLAEDDLAEQMGVSRGPVREALMRLEREGLVSIERHKGARIASWNRQDLEEIYSLRRVLEELAMEWACKNGTSADLAAMEEILAHYHRLSESQRTPKEVSKIDLDFHTALFQAAHHERLLRAWENLRSQIHAFLMYSWSREDKVNKQKYMPKWELDHQKILDVVKSKKVESAKDLIKTHMSLGFERVSKHFAEDPITPVSKGKKRY</sequence>
<dbReference type="EMBL" id="LIAW01000035">
    <property type="protein sequence ID" value="KRO32922.1"/>
    <property type="molecule type" value="Genomic_DNA"/>
</dbReference>
<keyword evidence="2" id="KW-0238">DNA-binding</keyword>
<proteinExistence type="predicted"/>
<dbReference type="AlphaFoldDB" id="A0A0R2PC93"/>
<name>A0A0R2PC93_9ACTN</name>
<dbReference type="Proteomes" id="UP000053349">
    <property type="component" value="Unassembled WGS sequence"/>
</dbReference>
<dbReference type="InterPro" id="IPR000485">
    <property type="entry name" value="AsnC-type_HTH_dom"/>
</dbReference>
<dbReference type="PANTHER" id="PTHR43537">
    <property type="entry name" value="TRANSCRIPTIONAL REGULATOR, GNTR FAMILY"/>
    <property type="match status" value="1"/>
</dbReference>
<dbReference type="SMART" id="SM00895">
    <property type="entry name" value="FCD"/>
    <property type="match status" value="1"/>
</dbReference>
<dbReference type="InterPro" id="IPR036390">
    <property type="entry name" value="WH_DNA-bd_sf"/>
</dbReference>
<dbReference type="PANTHER" id="PTHR43537:SF24">
    <property type="entry name" value="GLUCONATE OPERON TRANSCRIPTIONAL REPRESSOR"/>
    <property type="match status" value="1"/>
</dbReference>
<evidence type="ECO:0000256" key="3">
    <source>
        <dbReference type="ARBA" id="ARBA00023163"/>
    </source>
</evidence>
<dbReference type="InterPro" id="IPR011711">
    <property type="entry name" value="GntR_C"/>
</dbReference>
<organism evidence="5 6">
    <name type="scientific">Actinobacteria bacterium BACL2 MAG-121001-bin67</name>
    <dbReference type="NCBI Taxonomy" id="1655572"/>
    <lineage>
        <taxon>Bacteria</taxon>
        <taxon>Bacillati</taxon>
        <taxon>Actinomycetota</taxon>
        <taxon>Actinomycetes</taxon>
        <taxon>Actinomycetes incertae sedis</taxon>
        <taxon>ac1 cluster</taxon>
    </lineage>
</organism>